<dbReference type="CDD" id="cd06664">
    <property type="entry name" value="IscU_like"/>
    <property type="match status" value="1"/>
</dbReference>
<dbReference type="GO" id="GO:0016226">
    <property type="term" value="P:iron-sulfur cluster assembly"/>
    <property type="evidence" value="ECO:0007669"/>
    <property type="project" value="InterPro"/>
</dbReference>
<keyword evidence="4" id="KW-0472">Membrane</keyword>
<dbReference type="GO" id="GO:0000917">
    <property type="term" value="P:division septum assembly"/>
    <property type="evidence" value="ECO:0007669"/>
    <property type="project" value="UniProtKB-KW"/>
</dbReference>
<dbReference type="Gene3D" id="3.90.1010.10">
    <property type="match status" value="1"/>
</dbReference>
<dbReference type="InterPro" id="IPR002871">
    <property type="entry name" value="NIF_FeS_clus_asmbl_NifU_N"/>
</dbReference>
<dbReference type="EMBL" id="VIAE01000010">
    <property type="protein sequence ID" value="TVY12123.1"/>
    <property type="molecule type" value="Genomic_DNA"/>
</dbReference>
<dbReference type="Pfam" id="PF04026">
    <property type="entry name" value="SpoVG"/>
    <property type="match status" value="1"/>
</dbReference>
<feature type="domain" description="NIF system FeS cluster assembly NifU N-terminal" evidence="5">
    <location>
        <begin position="134"/>
        <end position="252"/>
    </location>
</feature>
<dbReference type="PANTHER" id="PTHR38429">
    <property type="entry name" value="SEPTATION PROTEIN SPOVG-RELATED"/>
    <property type="match status" value="1"/>
</dbReference>
<dbReference type="SUPFAM" id="SSF82649">
    <property type="entry name" value="SufE/NifU"/>
    <property type="match status" value="1"/>
</dbReference>
<proteinExistence type="predicted"/>
<keyword evidence="7" id="KW-1185">Reference proteome</keyword>
<reference evidence="6 7" key="1">
    <citation type="submission" date="2019-06" db="EMBL/GenBank/DDBJ databases">
        <title>Draft Genome Sequence of Candidatus Phytoplasma pini-Related Strain MDPP: A Resource for Comparative Genomics of Gymnosperm-infecting Phytoplasmas.</title>
        <authorList>
            <person name="Cai W."/>
            <person name="Costanzo S."/>
            <person name="Shao J."/>
            <person name="Zhao Y."/>
            <person name="Davis R."/>
        </authorList>
    </citation>
    <scope>NUCLEOTIDE SEQUENCE [LARGE SCALE GENOMIC DNA]</scope>
    <source>
        <strain evidence="6 7">MDPP</strain>
    </source>
</reference>
<evidence type="ECO:0000256" key="2">
    <source>
        <dbReference type="ARBA" id="ARBA00023210"/>
    </source>
</evidence>
<keyword evidence="4" id="KW-1133">Transmembrane helix</keyword>
<dbReference type="Pfam" id="PF01592">
    <property type="entry name" value="NifU_N"/>
    <property type="match status" value="1"/>
</dbReference>
<evidence type="ECO:0000313" key="7">
    <source>
        <dbReference type="Proteomes" id="UP000320078"/>
    </source>
</evidence>
<dbReference type="InterPro" id="IPR007170">
    <property type="entry name" value="SpoVG"/>
</dbReference>
<dbReference type="InterPro" id="IPR036751">
    <property type="entry name" value="SpoVG_sf"/>
</dbReference>
<dbReference type="Gene3D" id="3.30.1120.40">
    <property type="entry name" value="Stage V sporulation protein G"/>
    <property type="match status" value="1"/>
</dbReference>
<gene>
    <name evidence="6" type="primary">iscU</name>
    <name evidence="6" type="ORF">MDPP_00335</name>
</gene>
<dbReference type="AlphaFoldDB" id="A0A559KJ10"/>
<keyword evidence="3" id="KW-0131">Cell cycle</keyword>
<dbReference type="GO" id="GO:0030435">
    <property type="term" value="P:sporulation resulting in formation of a cellular spore"/>
    <property type="evidence" value="ECO:0007669"/>
    <property type="project" value="InterPro"/>
</dbReference>
<evidence type="ECO:0000259" key="5">
    <source>
        <dbReference type="Pfam" id="PF01592"/>
    </source>
</evidence>
<organism evidence="6 7">
    <name type="scientific">Candidatus Phytoplasma pini</name>
    <dbReference type="NCBI Taxonomy" id="267362"/>
    <lineage>
        <taxon>Bacteria</taxon>
        <taxon>Bacillati</taxon>
        <taxon>Mycoplasmatota</taxon>
        <taxon>Mollicutes</taxon>
        <taxon>Acholeplasmatales</taxon>
        <taxon>Acholeplasmataceae</taxon>
        <taxon>Candidatus Phytoplasma</taxon>
    </lineage>
</organism>
<comment type="caution">
    <text evidence="6">The sequence shown here is derived from an EMBL/GenBank/DDBJ whole genome shotgun (WGS) entry which is preliminary data.</text>
</comment>
<feature type="transmembrane region" description="Helical" evidence="4">
    <location>
        <begin position="102"/>
        <end position="126"/>
    </location>
</feature>
<keyword evidence="2" id="KW-0717">Septation</keyword>
<keyword evidence="4" id="KW-0812">Transmembrane</keyword>
<accession>A0A559KJ10</accession>
<evidence type="ECO:0000313" key="6">
    <source>
        <dbReference type="EMBL" id="TVY12123.1"/>
    </source>
</evidence>
<dbReference type="Proteomes" id="UP000320078">
    <property type="component" value="Unassembled WGS sequence"/>
</dbReference>
<name>A0A559KJ10_9MOLU</name>
<evidence type="ECO:0000256" key="4">
    <source>
        <dbReference type="SAM" id="Phobius"/>
    </source>
</evidence>
<evidence type="ECO:0000256" key="1">
    <source>
        <dbReference type="ARBA" id="ARBA00022618"/>
    </source>
</evidence>
<dbReference type="GO" id="GO:0051536">
    <property type="term" value="F:iron-sulfur cluster binding"/>
    <property type="evidence" value="ECO:0007669"/>
    <property type="project" value="InterPro"/>
</dbReference>
<evidence type="ECO:0000256" key="3">
    <source>
        <dbReference type="ARBA" id="ARBA00023306"/>
    </source>
</evidence>
<dbReference type="SUPFAM" id="SSF160537">
    <property type="entry name" value="SpoVG-like"/>
    <property type="match status" value="1"/>
</dbReference>
<dbReference type="GO" id="GO:0005506">
    <property type="term" value="F:iron ion binding"/>
    <property type="evidence" value="ECO:0007669"/>
    <property type="project" value="InterPro"/>
</dbReference>
<keyword evidence="1" id="KW-0132">Cell division</keyword>
<sequence length="277" mass="32174">MQITNVSIRLCKGKSRLKAIASVTLDNCFVIHLIKIIQGQKGLFIAMPSSNKNSKGIYLDIAHPINHETRNMLETAIKSSFQEKVEKENLENQTVEEKPLEFIIVLNFTIKGIKGWFVFIMVYYFFNMKKNELYHSLIMKHYRNPLNKGLRKNDNEKCFIKENEIINCGDDRITLQVCIDNDLIFDIKYEVEGCAILISSISLMSLYVKKIPFIKLQNKIINFVNMLQGTKFKKELLEEELQIFEVIKNFPSKFACASLPWQLLLQIIQQAISNKKN</sequence>
<protein>
    <submittedName>
        <fullName evidence="6">SUF system NifU family Fe-S cluster assembly protein</fullName>
    </submittedName>
</protein>
<dbReference type="PANTHER" id="PTHR38429:SF1">
    <property type="entry name" value="SEPTATION PROTEIN SPOVG-RELATED"/>
    <property type="match status" value="1"/>
</dbReference>